<dbReference type="AlphaFoldDB" id="A0A6P1TSD1"/>
<dbReference type="Proteomes" id="UP000464314">
    <property type="component" value="Chromosome"/>
</dbReference>
<sequence>MKKNNILRLFQFRGAISIIYYFAFAFLLWYLIIPHTSLYFNNKIFTPFNKRLNEEDITLIKGEEFTLRVMNFNKRLYFSSTDIKVADVNIFGTVTAYRAGTTIIRVKMRDEVLKCRVRVIDINKKKLNLKAGKNYRLNVKGVWFGVSWSSGNSSIARVSRYGNVTAISKGTVKIYGKVRGKTLSCTVTVR</sequence>
<gene>
    <name evidence="3" type="ORF">Ana3638_17780</name>
</gene>
<keyword evidence="4" id="KW-1185">Reference proteome</keyword>
<keyword evidence="1" id="KW-1133">Transmembrane helix</keyword>
<reference evidence="3 4" key="1">
    <citation type="submission" date="2020-01" db="EMBL/GenBank/DDBJ databases">
        <title>Genome analysis of Anaerocolumna sp. CBA3638.</title>
        <authorList>
            <person name="Kim J."/>
            <person name="Roh S.W."/>
        </authorList>
    </citation>
    <scope>NUCLEOTIDE SEQUENCE [LARGE SCALE GENOMIC DNA]</scope>
    <source>
        <strain evidence="3 4">CBA3638</strain>
    </source>
</reference>
<dbReference type="EMBL" id="CP048000">
    <property type="protein sequence ID" value="QHQ62405.1"/>
    <property type="molecule type" value="Genomic_DNA"/>
</dbReference>
<evidence type="ECO:0000256" key="1">
    <source>
        <dbReference type="SAM" id="Phobius"/>
    </source>
</evidence>
<feature type="transmembrane region" description="Helical" evidence="1">
    <location>
        <begin position="12"/>
        <end position="32"/>
    </location>
</feature>
<dbReference type="KEGG" id="anr:Ana3638_17780"/>
<evidence type="ECO:0000313" key="4">
    <source>
        <dbReference type="Proteomes" id="UP000464314"/>
    </source>
</evidence>
<keyword evidence="1" id="KW-0812">Transmembrane</keyword>
<dbReference type="SMART" id="SM00635">
    <property type="entry name" value="BID_2"/>
    <property type="match status" value="1"/>
</dbReference>
<dbReference type="Pfam" id="PF02368">
    <property type="entry name" value="Big_2"/>
    <property type="match status" value="1"/>
</dbReference>
<evidence type="ECO:0000259" key="2">
    <source>
        <dbReference type="SMART" id="SM00635"/>
    </source>
</evidence>
<organism evidence="3 4">
    <name type="scientific">Anaerocolumna sedimenticola</name>
    <dbReference type="NCBI Taxonomy" id="2696063"/>
    <lineage>
        <taxon>Bacteria</taxon>
        <taxon>Bacillati</taxon>
        <taxon>Bacillota</taxon>
        <taxon>Clostridia</taxon>
        <taxon>Lachnospirales</taxon>
        <taxon>Lachnospiraceae</taxon>
        <taxon>Anaerocolumna</taxon>
    </lineage>
</organism>
<evidence type="ECO:0000313" key="3">
    <source>
        <dbReference type="EMBL" id="QHQ62405.1"/>
    </source>
</evidence>
<proteinExistence type="predicted"/>
<dbReference type="SUPFAM" id="SSF49373">
    <property type="entry name" value="Invasin/intimin cell-adhesion fragments"/>
    <property type="match status" value="2"/>
</dbReference>
<dbReference type="RefSeq" id="WP_161839229.1">
    <property type="nucleotide sequence ID" value="NZ_CP048000.1"/>
</dbReference>
<name>A0A6P1TSD1_9FIRM</name>
<dbReference type="InterPro" id="IPR003343">
    <property type="entry name" value="Big_2"/>
</dbReference>
<feature type="domain" description="BIG2" evidence="2">
    <location>
        <begin position="116"/>
        <end position="188"/>
    </location>
</feature>
<keyword evidence="1" id="KW-0472">Membrane</keyword>
<accession>A0A6P1TSD1</accession>
<dbReference type="InterPro" id="IPR008964">
    <property type="entry name" value="Invasin/intimin_cell_adhesion"/>
</dbReference>
<dbReference type="Gene3D" id="2.60.40.1080">
    <property type="match status" value="2"/>
</dbReference>
<protein>
    <recommendedName>
        <fullName evidence="2">BIG2 domain-containing protein</fullName>
    </recommendedName>
</protein>